<gene>
    <name evidence="1" type="ORF">POCTA_138.1.T0600203</name>
</gene>
<keyword evidence="2" id="KW-1185">Reference proteome</keyword>
<protein>
    <submittedName>
        <fullName evidence="1">Uncharacterized protein</fullName>
    </submittedName>
</protein>
<dbReference type="Proteomes" id="UP000683925">
    <property type="component" value="Unassembled WGS sequence"/>
</dbReference>
<dbReference type="EMBL" id="CAJJDP010000059">
    <property type="protein sequence ID" value="CAD8172611.1"/>
    <property type="molecule type" value="Genomic_DNA"/>
</dbReference>
<reference evidence="1" key="1">
    <citation type="submission" date="2021-01" db="EMBL/GenBank/DDBJ databases">
        <authorList>
            <consortium name="Genoscope - CEA"/>
            <person name="William W."/>
        </authorList>
    </citation>
    <scope>NUCLEOTIDE SEQUENCE</scope>
</reference>
<evidence type="ECO:0000313" key="2">
    <source>
        <dbReference type="Proteomes" id="UP000683925"/>
    </source>
</evidence>
<organism evidence="1 2">
    <name type="scientific">Paramecium octaurelia</name>
    <dbReference type="NCBI Taxonomy" id="43137"/>
    <lineage>
        <taxon>Eukaryota</taxon>
        <taxon>Sar</taxon>
        <taxon>Alveolata</taxon>
        <taxon>Ciliophora</taxon>
        <taxon>Intramacronucleata</taxon>
        <taxon>Oligohymenophorea</taxon>
        <taxon>Peniculida</taxon>
        <taxon>Parameciidae</taxon>
        <taxon>Paramecium</taxon>
    </lineage>
</organism>
<proteinExistence type="predicted"/>
<accession>A0A8S1V7E0</accession>
<evidence type="ECO:0000313" key="1">
    <source>
        <dbReference type="EMBL" id="CAD8172611.1"/>
    </source>
</evidence>
<comment type="caution">
    <text evidence="1">The sequence shown here is derived from an EMBL/GenBank/DDBJ whole genome shotgun (WGS) entry which is preliminary data.</text>
</comment>
<dbReference type="AlphaFoldDB" id="A0A8S1V7E0"/>
<sequence>MLKINLKERGQKLIFSESRCCQTWSSKSYKLPSNSLFLVNQQSSQLPKLNSNRNMPNTSQFRLFARRQSKSEKFDIVQTNFSFRFEPLFFIIESNNLQFFISLQTFNIYILNNYTLEIVSSQHAICNGWKHDSAISNNNKQFKFQPKHIQIHLNYTTDAISITNPSIRESPVKSSVIRIVSQFEFIGSKQKRLHNLTLSIQDFQHSKEAAVLKKKKKTDKNYSLSRSGQPFSKSLIRDPKLIVTNDMKSPLQIRARFERRINLLLKKRETQIISQNKNLAFQNKKKDQFDSSCESSPAVVVKVQFNKTQFSKLYLNNTGHHQYLTPRFNHEQNYSIITRKTSQSVKTQYVMEKNKNTKNIFEQKLPQLVQLSLNELNLDYIAQKRSFDIGRPTQQLIQTGVLNQLPTQIQLNRRQTQFFNEQLKIMKNDSFICHQTRIRSFSSDSQIKEIKNESKKIDQLHIKQTKQIAFFDQQIIFNQMSFKEKKIFNFFNYRDRKVDRIRFQQQLISKPSNYLTISQGFIIMS</sequence>
<name>A0A8S1V7E0_PAROT</name>